<evidence type="ECO:0000259" key="1">
    <source>
        <dbReference type="Pfam" id="PF13577"/>
    </source>
</evidence>
<proteinExistence type="predicted"/>
<evidence type="ECO:0000313" key="3">
    <source>
        <dbReference type="Proteomes" id="UP000465240"/>
    </source>
</evidence>
<keyword evidence="3" id="KW-1185">Reference proteome</keyword>
<dbReference type="Gene3D" id="3.10.450.50">
    <property type="match status" value="1"/>
</dbReference>
<dbReference type="Proteomes" id="UP000465240">
    <property type="component" value="Unassembled WGS sequence"/>
</dbReference>
<dbReference type="InterPro" id="IPR037401">
    <property type="entry name" value="SnoaL-like"/>
</dbReference>
<gene>
    <name evidence="2" type="ORF">MPRG_34660</name>
</gene>
<feature type="domain" description="SnoaL-like" evidence="1">
    <location>
        <begin position="15"/>
        <end position="137"/>
    </location>
</feature>
<evidence type="ECO:0000313" key="2">
    <source>
        <dbReference type="EMBL" id="GFG80190.1"/>
    </source>
</evidence>
<name>A0ABQ1C6X2_9MYCO</name>
<dbReference type="CDD" id="cd00531">
    <property type="entry name" value="NTF2_like"/>
    <property type="match status" value="1"/>
</dbReference>
<sequence>MTKADDLAQLHQRLRHIEDRMAILDCVMNQARGHDRHDADLMASVYFEDGVDEHGPVVNPGPAYGEWANNVHSKVFEDHLHNITTHTCEINGDEAHAESYVIGAMRAKGGKVVSLMGGRYLDRLERRDGVWKIALRRCTVEWMTTCDSSVMTSGAIDGFVKGKWDRTDPSYFRPLLTDGESVDRW</sequence>
<dbReference type="Pfam" id="PF13577">
    <property type="entry name" value="SnoaL_4"/>
    <property type="match status" value="1"/>
</dbReference>
<accession>A0ABQ1C6X2</accession>
<dbReference type="InterPro" id="IPR032710">
    <property type="entry name" value="NTF2-like_dom_sf"/>
</dbReference>
<organism evidence="2 3">
    <name type="scientific">Mycobacterium paragordonae</name>
    <dbReference type="NCBI Taxonomy" id="1389713"/>
    <lineage>
        <taxon>Bacteria</taxon>
        <taxon>Bacillati</taxon>
        <taxon>Actinomycetota</taxon>
        <taxon>Actinomycetes</taxon>
        <taxon>Mycobacteriales</taxon>
        <taxon>Mycobacteriaceae</taxon>
        <taxon>Mycobacterium</taxon>
    </lineage>
</organism>
<protein>
    <recommendedName>
        <fullName evidence="1">SnoaL-like domain-containing protein</fullName>
    </recommendedName>
</protein>
<dbReference type="SUPFAM" id="SSF54427">
    <property type="entry name" value="NTF2-like"/>
    <property type="match status" value="1"/>
</dbReference>
<dbReference type="EMBL" id="BLKX01000001">
    <property type="protein sequence ID" value="GFG80190.1"/>
    <property type="molecule type" value="Genomic_DNA"/>
</dbReference>
<comment type="caution">
    <text evidence="2">The sequence shown here is derived from an EMBL/GenBank/DDBJ whole genome shotgun (WGS) entry which is preliminary data.</text>
</comment>
<reference evidence="2 3" key="1">
    <citation type="journal article" date="2019" name="Emerg. Microbes Infect.">
        <title>Comprehensive subspecies identification of 175 nontuberculous mycobacteria species based on 7547 genomic profiles.</title>
        <authorList>
            <person name="Matsumoto Y."/>
            <person name="Kinjo T."/>
            <person name="Motooka D."/>
            <person name="Nabeya D."/>
            <person name="Jung N."/>
            <person name="Uechi K."/>
            <person name="Horii T."/>
            <person name="Iida T."/>
            <person name="Fujita J."/>
            <person name="Nakamura S."/>
        </authorList>
    </citation>
    <scope>NUCLEOTIDE SEQUENCE [LARGE SCALE GENOMIC DNA]</scope>
    <source>
        <strain evidence="2 3">JCM 18565</strain>
    </source>
</reference>
<dbReference type="RefSeq" id="WP_120793303.1">
    <property type="nucleotide sequence ID" value="NZ_BLKX01000001.1"/>
</dbReference>